<organism evidence="8 9">
    <name type="scientific">Pseudomonas putida</name>
    <name type="common">Arthrobacter siderocapsulatus</name>
    <dbReference type="NCBI Taxonomy" id="303"/>
    <lineage>
        <taxon>Bacteria</taxon>
        <taxon>Pseudomonadati</taxon>
        <taxon>Pseudomonadota</taxon>
        <taxon>Gammaproteobacteria</taxon>
        <taxon>Pseudomonadales</taxon>
        <taxon>Pseudomonadaceae</taxon>
        <taxon>Pseudomonas</taxon>
    </lineage>
</organism>
<reference evidence="8 9" key="1">
    <citation type="journal article" date="2009" name="Mikrobiologiia">
        <title>[Phenanthren biodegradation and interaction of Pseudomonas putida BS3701 and Burkholderia sp.BS3702 in plant rhizosphere].</title>
        <authorList>
            <person name="Ovchinnikova A.A."/>
            <person name="Vetrova A.A."/>
            <person name="Filonov A.E."/>
            <person name="Boronin A.M."/>
        </authorList>
    </citation>
    <scope>NUCLEOTIDE SEQUENCE [LARGE SCALE GENOMIC DNA]</scope>
    <source>
        <strain evidence="8 9">BS3701</strain>
    </source>
</reference>
<dbReference type="EMBL" id="CP059052">
    <property type="protein sequence ID" value="QLJ14521.1"/>
    <property type="molecule type" value="Genomic_DNA"/>
</dbReference>
<comment type="similarity">
    <text evidence="1 7">Belongs to the outer membrane factor (OMF) (TC 1.B.17) family.</text>
</comment>
<evidence type="ECO:0000313" key="8">
    <source>
        <dbReference type="EMBL" id="QLJ14521.1"/>
    </source>
</evidence>
<evidence type="ECO:0000256" key="6">
    <source>
        <dbReference type="ARBA" id="ARBA00023237"/>
    </source>
</evidence>
<dbReference type="InterPro" id="IPR028351">
    <property type="entry name" value="CyaE"/>
</dbReference>
<dbReference type="GO" id="GO:0015288">
    <property type="term" value="F:porin activity"/>
    <property type="evidence" value="ECO:0007669"/>
    <property type="project" value="TreeGrafter"/>
</dbReference>
<evidence type="ECO:0000256" key="7">
    <source>
        <dbReference type="PIRNR" id="PIRNR001892"/>
    </source>
</evidence>
<proteinExistence type="inferred from homology"/>
<dbReference type="Proteomes" id="UP000510934">
    <property type="component" value="Chromosome"/>
</dbReference>
<dbReference type="AlphaFoldDB" id="A0A7D6A598"/>
<dbReference type="SUPFAM" id="SSF56954">
    <property type="entry name" value="Outer membrane efflux proteins (OEP)"/>
    <property type="match status" value="1"/>
</dbReference>
<keyword evidence="5 7" id="KW-0472">Membrane</keyword>
<evidence type="ECO:0000256" key="2">
    <source>
        <dbReference type="ARBA" id="ARBA00022448"/>
    </source>
</evidence>
<keyword evidence="7" id="KW-0204">Cytolysis</keyword>
<dbReference type="GO" id="GO:0009279">
    <property type="term" value="C:cell outer membrane"/>
    <property type="evidence" value="ECO:0007669"/>
    <property type="project" value="UniProtKB-SubCell"/>
</dbReference>
<dbReference type="Gene3D" id="1.20.1600.10">
    <property type="entry name" value="Outer membrane efflux proteins (OEP)"/>
    <property type="match status" value="1"/>
</dbReference>
<dbReference type="GO" id="GO:0015562">
    <property type="term" value="F:efflux transmembrane transporter activity"/>
    <property type="evidence" value="ECO:0007669"/>
    <property type="project" value="InterPro"/>
</dbReference>
<evidence type="ECO:0000256" key="3">
    <source>
        <dbReference type="ARBA" id="ARBA00022452"/>
    </source>
</evidence>
<comment type="function">
    <text evidence="7">CyaE is necessary for transport of calmodulin-sensitive adenylate cyclase-hemolysin (cyclolysin).</text>
</comment>
<evidence type="ECO:0000313" key="9">
    <source>
        <dbReference type="Proteomes" id="UP000510934"/>
    </source>
</evidence>
<gene>
    <name evidence="8" type="ORF">H0H12_00785</name>
</gene>
<dbReference type="GO" id="GO:0031640">
    <property type="term" value="P:killing of cells of another organism"/>
    <property type="evidence" value="ECO:0007669"/>
    <property type="project" value="UniProtKB-KW"/>
</dbReference>
<keyword evidence="3" id="KW-1134">Transmembrane beta strand</keyword>
<accession>A0A7D6A598</accession>
<dbReference type="PIRSF" id="PIRSF001892">
    <property type="entry name" value="CyaE"/>
    <property type="match status" value="1"/>
</dbReference>
<dbReference type="PANTHER" id="PTHR30026:SF21">
    <property type="entry name" value="SLR1270 PROTEIN"/>
    <property type="match status" value="1"/>
</dbReference>
<keyword evidence="6 7" id="KW-0998">Cell outer membrane</keyword>
<evidence type="ECO:0000256" key="4">
    <source>
        <dbReference type="ARBA" id="ARBA00022692"/>
    </source>
</evidence>
<dbReference type="InterPro" id="IPR051906">
    <property type="entry name" value="TolC-like"/>
</dbReference>
<dbReference type="InterPro" id="IPR003423">
    <property type="entry name" value="OMP_efflux"/>
</dbReference>
<dbReference type="RefSeq" id="WP_180689095.1">
    <property type="nucleotide sequence ID" value="NZ_CP059052.1"/>
</dbReference>
<protein>
    <recommendedName>
        <fullName evidence="7">Protein CyaE</fullName>
    </recommendedName>
</protein>
<name>A0A7D6A598_PSEPU</name>
<evidence type="ECO:0000256" key="1">
    <source>
        <dbReference type="ARBA" id="ARBA00007613"/>
    </source>
</evidence>
<dbReference type="Pfam" id="PF02321">
    <property type="entry name" value="OEP"/>
    <property type="match status" value="2"/>
</dbReference>
<dbReference type="GO" id="GO:1990281">
    <property type="term" value="C:efflux pump complex"/>
    <property type="evidence" value="ECO:0007669"/>
    <property type="project" value="TreeGrafter"/>
</dbReference>
<dbReference type="PANTHER" id="PTHR30026">
    <property type="entry name" value="OUTER MEMBRANE PROTEIN TOLC"/>
    <property type="match status" value="1"/>
</dbReference>
<dbReference type="PROSITE" id="PS51257">
    <property type="entry name" value="PROKAR_LIPOPROTEIN"/>
    <property type="match status" value="1"/>
</dbReference>
<sequence length="471" mass="51577">MIRAAIAGVLLTLACVWAGGAIARDVLRSKQGDFADWLPEGHLTSRPCNEIPTRPPLSLGVVIEEVLCHDPLTRQAWAEARALAAQVGVARSAYLPRLGASSAITFARNHTNYKQMEDYSTEGYQRRLENRLNLSWVLFDFGRREATLRNAHQLLVAANASKDSQLQQTFMQVAQLYYYTLAAQDSQRAAQQVTALAAENLKDASAKYEAGAAALSDCLQAQTAYTQAMLSEVREQGVVRSAQGQIALRMGLPPETPITLTAGLARVPDRNFVDDVEALLAQASEGHPLLIAARAKLEAAKATVKQQEAAGRPSISFVASVSYAQAQQSAAYYGDSRIRDNSVGLQIDIPLFEGFERTYQVRSARARVDASKAELAEVEQRIALELWASYQALVVETQALETTKKWVEQAVQALQVVQGRYRSGVGSMTELLNATTAYASAEQQNIRTLNNWHVARLRLAASLGRLGFWTL</sequence>
<keyword evidence="2 7" id="KW-0813">Transport</keyword>
<evidence type="ECO:0000256" key="5">
    <source>
        <dbReference type="ARBA" id="ARBA00023136"/>
    </source>
</evidence>
<keyword evidence="7" id="KW-0354">Hemolysis</keyword>
<keyword evidence="4" id="KW-0812">Transmembrane</keyword>
<comment type="subcellular location">
    <subcellularLocation>
        <location evidence="7">Cell outer membrane</location>
        <topology evidence="7">Peripheral membrane protein</topology>
    </subcellularLocation>
</comment>